<dbReference type="AlphaFoldDB" id="A0A917JF06"/>
<proteinExistence type="predicted"/>
<comment type="caution">
    <text evidence="2">The sequence shown here is derived from an EMBL/GenBank/DDBJ whole genome shotgun (WGS) entry which is preliminary data.</text>
</comment>
<keyword evidence="3" id="KW-1185">Reference proteome</keyword>
<gene>
    <name evidence="2" type="ORF">GCM10011482_04240</name>
</gene>
<feature type="coiled-coil region" evidence="1">
    <location>
        <begin position="25"/>
        <end position="52"/>
    </location>
</feature>
<keyword evidence="1" id="KW-0175">Coiled coil</keyword>
<evidence type="ECO:0000313" key="2">
    <source>
        <dbReference type="EMBL" id="GGI64770.1"/>
    </source>
</evidence>
<reference evidence="2" key="1">
    <citation type="journal article" date="2014" name="Int. J. Syst. Evol. Microbiol.">
        <title>Complete genome sequence of Corynebacterium casei LMG S-19264T (=DSM 44701T), isolated from a smear-ripened cheese.</title>
        <authorList>
            <consortium name="US DOE Joint Genome Institute (JGI-PGF)"/>
            <person name="Walter F."/>
            <person name="Albersmeier A."/>
            <person name="Kalinowski J."/>
            <person name="Ruckert C."/>
        </authorList>
    </citation>
    <scope>NUCLEOTIDE SEQUENCE</scope>
    <source>
        <strain evidence="2">CCM 8433</strain>
    </source>
</reference>
<sequence length="292" mass="34910">METENKELTETSTKEVQDLSFNEIKKVATENISALLKDLQDFEQAINQENIQEIYRIYNGRLNKELRENSNQNHEIDELLSSKIHESLINAFPFMRQIKKESATIFYYQIDQYYHQRPTIYLDSSIPEIYIFPHILNEWQNPQTSYKEELQVLETKMDQIEAKKINAKIAVDQIDHKLHDLKNEQMNIEQNKGFFNRGKFEDDLAVIYNKQKELQEQRLKWLPYLKEDDSQILLEKEQLLREYDEKRLQRAVITKELRLITKHFGSVERMEEALSTFLSFYLTGEGMNFNGR</sequence>
<accession>A0A917JF06</accession>
<dbReference type="EMBL" id="BMDT01000001">
    <property type="protein sequence ID" value="GGI64770.1"/>
    <property type="molecule type" value="Genomic_DNA"/>
</dbReference>
<dbReference type="RefSeq" id="WP_188366601.1">
    <property type="nucleotide sequence ID" value="NZ_BMDT01000001.1"/>
</dbReference>
<evidence type="ECO:0000313" key="3">
    <source>
        <dbReference type="Proteomes" id="UP000622610"/>
    </source>
</evidence>
<name>A0A917JF06_9ENTE</name>
<feature type="coiled-coil region" evidence="1">
    <location>
        <begin position="143"/>
        <end position="191"/>
    </location>
</feature>
<organism evidence="2 3">
    <name type="scientific">Enterococcus alcedinis</name>
    <dbReference type="NCBI Taxonomy" id="1274384"/>
    <lineage>
        <taxon>Bacteria</taxon>
        <taxon>Bacillati</taxon>
        <taxon>Bacillota</taxon>
        <taxon>Bacilli</taxon>
        <taxon>Lactobacillales</taxon>
        <taxon>Enterococcaceae</taxon>
        <taxon>Enterococcus</taxon>
    </lineage>
</organism>
<evidence type="ECO:0000256" key="1">
    <source>
        <dbReference type="SAM" id="Coils"/>
    </source>
</evidence>
<reference evidence="2" key="2">
    <citation type="submission" date="2020-09" db="EMBL/GenBank/DDBJ databases">
        <authorList>
            <person name="Sun Q."/>
            <person name="Sedlacek I."/>
        </authorList>
    </citation>
    <scope>NUCLEOTIDE SEQUENCE</scope>
    <source>
        <strain evidence="2">CCM 8433</strain>
    </source>
</reference>
<protein>
    <recommendedName>
        <fullName evidence="4">Viral A-type inclusion protein</fullName>
    </recommendedName>
</protein>
<evidence type="ECO:0008006" key="4">
    <source>
        <dbReference type="Google" id="ProtNLM"/>
    </source>
</evidence>
<dbReference type="Proteomes" id="UP000622610">
    <property type="component" value="Unassembled WGS sequence"/>
</dbReference>